<dbReference type="EMBL" id="LGZN01000024">
    <property type="protein sequence ID" value="KNF69843.1"/>
    <property type="molecule type" value="Genomic_DNA"/>
</dbReference>
<evidence type="ECO:0000313" key="4">
    <source>
        <dbReference type="EMBL" id="OKB73782.1"/>
    </source>
</evidence>
<reference evidence="4 11" key="5">
    <citation type="submission" date="2016-11" db="EMBL/GenBank/DDBJ databases">
        <title>Draft genome sequences of five Shigatoxin-producing Escherichia coli isolates harboring the new recently described Subtilase cytotoxin allelic variant subAB2-3.</title>
        <authorList>
            <person name="Tasara T."/>
            <person name="Fierz L."/>
            <person name="Klumpp J."/>
            <person name="Schmidt H."/>
            <person name="Stephan R."/>
        </authorList>
    </citation>
    <scope>NUCLEOTIDE SEQUENCE [LARGE SCALE GENOMIC DNA]</scope>
    <source>
        <strain evidence="4 11">453</strain>
    </source>
</reference>
<dbReference type="Proteomes" id="UP000218543">
    <property type="component" value="Unassembled WGS sequence"/>
</dbReference>
<reference evidence="7 14" key="6">
    <citation type="submission" date="2016-12" db="EMBL/GenBank/DDBJ databases">
        <title>Real-Time Genomic Investigation Underlying the Public Health Response to a Shiga Toxin-Producing Escherichia Coli O26:H11 Outbreak in a Nursery.</title>
        <authorList>
            <person name="Ferdous M."/>
            <person name="Moran-Gilad J."/>
            <person name="Rossen J.W."/>
            <person name="Gdalevich M."/>
        </authorList>
    </citation>
    <scope>NUCLEOTIDE SEQUENCE [LARGE SCALE GENOMIC DNA]</scope>
    <source>
        <strain evidence="7 14">STEC 514-2</strain>
    </source>
</reference>
<dbReference type="Proteomes" id="UP000188967">
    <property type="component" value="Unassembled WGS sequence"/>
</dbReference>
<reference evidence="2 9" key="1">
    <citation type="journal article" date="2015" name="Front. Microbiol.">
        <title>Genetic determinants of heat resistance in Escherichia coli.</title>
        <authorList>
            <person name="Mercer R.G."/>
            <person name="Zheng J."/>
            <person name="Garcia-Hernandez R."/>
            <person name="Ruan L."/>
            <person name="Ganzle M.G."/>
            <person name="McMullen L.M."/>
        </authorList>
    </citation>
    <scope>NUCLEOTIDE SEQUENCE [LARGE SCALE GENOMIC DNA]</scope>
    <source>
        <strain evidence="2 9">AW1.3</strain>
    </source>
</reference>
<dbReference type="Proteomes" id="UP000050556">
    <property type="component" value="Unassembled WGS sequence"/>
</dbReference>
<evidence type="ECO:0000313" key="2">
    <source>
        <dbReference type="EMBL" id="KPO16312.1"/>
    </source>
</evidence>
<dbReference type="Proteomes" id="UP000186595">
    <property type="component" value="Unassembled WGS sequence"/>
</dbReference>
<dbReference type="EMBL" id="MTPS01000604">
    <property type="protein sequence ID" value="ONG26418.1"/>
    <property type="molecule type" value="Genomic_DNA"/>
</dbReference>
<comment type="caution">
    <text evidence="2">The sequence shown here is derived from an EMBL/GenBank/DDBJ whole genome shotgun (WGS) entry which is preliminary data.</text>
</comment>
<evidence type="ECO:0000313" key="14">
    <source>
        <dbReference type="Proteomes" id="UP000218543"/>
    </source>
</evidence>
<evidence type="ECO:0000313" key="9">
    <source>
        <dbReference type="Proteomes" id="UP000050556"/>
    </source>
</evidence>
<evidence type="ECO:0000313" key="8">
    <source>
        <dbReference type="Proteomes" id="UP000037564"/>
    </source>
</evidence>
<evidence type="ECO:0000313" key="6">
    <source>
        <dbReference type="EMBL" id="OOK27238.1"/>
    </source>
</evidence>
<reference evidence="6 12" key="4">
    <citation type="submission" date="2016-10" db="EMBL/GenBank/DDBJ databases">
        <title>Whole genome sequences of antibiotic resistant commensal Escherichia coli from healthy Australian adults.</title>
        <authorList>
            <person name="Moran R.A."/>
            <person name="Anantham S."/>
            <person name="Nigro S.J."/>
            <person name="Holt K.E."/>
            <person name="Hall R.M."/>
        </authorList>
    </citation>
    <scope>NUCLEOTIDE SEQUENCE [LARGE SCALE GENOMIC DNA]</scope>
    <source>
        <strain evidence="6 12">2.3-R4</strain>
    </source>
</reference>
<dbReference type="Proteomes" id="UP000184277">
    <property type="component" value="Unassembled WGS sequence"/>
</dbReference>
<evidence type="ECO:0000313" key="13">
    <source>
        <dbReference type="Proteomes" id="UP000188967"/>
    </source>
</evidence>
<reference evidence="1 8" key="2">
    <citation type="submission" date="2015-07" db="EMBL/GenBank/DDBJ databases">
        <title>Genome sequences of 64 non-O157:H7 Shiga toxin-producing Escherichia coli strains.</title>
        <authorList>
            <person name="Gonzalez-Escalona N."/>
            <person name="Toro M."/>
            <person name="Timme R."/>
            <person name="Payne J."/>
        </authorList>
    </citation>
    <scope>NUCLEOTIDE SEQUENCE [LARGE SCALE GENOMIC DNA]</scope>
    <source>
        <strain evidence="1 8">CFSAN026843</strain>
    </source>
</reference>
<evidence type="ECO:0000313" key="11">
    <source>
        <dbReference type="Proteomes" id="UP000186595"/>
    </source>
</evidence>
<protein>
    <submittedName>
        <fullName evidence="2">Uncharacterized protein</fullName>
    </submittedName>
</protein>
<evidence type="ECO:0000313" key="7">
    <source>
        <dbReference type="EMBL" id="PAU18503.1"/>
    </source>
</evidence>
<organism evidence="2 9">
    <name type="scientific">Escherichia coli</name>
    <dbReference type="NCBI Taxonomy" id="562"/>
    <lineage>
        <taxon>Bacteria</taxon>
        <taxon>Pseudomonadati</taxon>
        <taxon>Pseudomonadota</taxon>
        <taxon>Gammaproteobacteria</taxon>
        <taxon>Enterobacterales</taxon>
        <taxon>Enterobacteriaceae</taxon>
        <taxon>Escherichia</taxon>
    </lineage>
</organism>
<reference evidence="3 10" key="3">
    <citation type="submission" date="2016-10" db="EMBL/GenBank/DDBJ databases">
        <title>Comprehensive resistome analysis reveals the prevalence of NDM and MCR-1 in Chinese poultry production.</title>
        <authorList>
            <person name="Wang Y."/>
            <person name="Zhang R."/>
            <person name="Li J."/>
            <person name="Wu Z."/>
            <person name="Wenjuan Y."/>
            <person name="Schwarz S."/>
            <person name="Tyrrell J."/>
            <person name="Zheng Y."/>
            <person name="Wang S."/>
            <person name="Shen Z."/>
            <person name="Liu Z."/>
            <person name="Lei L."/>
            <person name="Li M."/>
            <person name="Zhang Q."/>
            <person name="Wu C."/>
            <person name="Zhang Q."/>
            <person name="Wu Y."/>
            <person name="Walsh T."/>
            <person name="Shen J."/>
        </authorList>
    </citation>
    <scope>NUCLEOTIDE SEQUENCE [LARGE SCALE GENOMIC DNA]</scope>
    <source>
        <strain evidence="3 10">570</strain>
    </source>
</reference>
<dbReference type="PATRIC" id="fig|562.10476.peg.3316"/>
<evidence type="ECO:0000313" key="3">
    <source>
        <dbReference type="EMBL" id="OJR56826.1"/>
    </source>
</evidence>
<proteinExistence type="predicted"/>
<evidence type="ECO:0000313" key="1">
    <source>
        <dbReference type="EMBL" id="KNF69843.1"/>
    </source>
</evidence>
<dbReference type="Proteomes" id="UP000188855">
    <property type="component" value="Unassembled WGS sequence"/>
</dbReference>
<accession>A0A094VSD6</accession>
<gene>
    <name evidence="2" type="ORF">ACU57_05205</name>
    <name evidence="3" type="ORF">BK383_02100</name>
    <name evidence="4" type="ORF">BMT50_13805</name>
    <name evidence="6" type="ORF">BMT91_14725</name>
    <name evidence="7" type="ORF">BTQ06_21020</name>
    <name evidence="5" type="ORF">BXT93_26830</name>
    <name evidence="1" type="ORF">WR15_10550</name>
</gene>
<name>A0A094VSD6_ECOLX</name>
<dbReference type="EMBL" id="MPAF01000025">
    <property type="protein sequence ID" value="OOK27238.1"/>
    <property type="molecule type" value="Genomic_DNA"/>
</dbReference>
<dbReference type="Proteomes" id="UP000037564">
    <property type="component" value="Unassembled WGS sequence"/>
</dbReference>
<dbReference type="EMBL" id="LDYI01000041">
    <property type="protein sequence ID" value="KPO16312.1"/>
    <property type="molecule type" value="Genomic_DNA"/>
</dbReference>
<dbReference type="EMBL" id="MPGR01000001">
    <property type="protein sequence ID" value="OKB73782.1"/>
    <property type="molecule type" value="Genomic_DNA"/>
</dbReference>
<evidence type="ECO:0000313" key="12">
    <source>
        <dbReference type="Proteomes" id="UP000188855"/>
    </source>
</evidence>
<dbReference type="EMBL" id="MOKI01000002">
    <property type="protein sequence ID" value="OJR56826.1"/>
    <property type="molecule type" value="Genomic_DNA"/>
</dbReference>
<dbReference type="AlphaFoldDB" id="A0A094VSD6"/>
<evidence type="ECO:0000313" key="5">
    <source>
        <dbReference type="EMBL" id="ONG26418.1"/>
    </source>
</evidence>
<sequence>MFFIVIASALALNAHFCQCLAYFSRVLEKCYKIAHNQIAALFLRNYAI</sequence>
<reference evidence="5 13" key="7">
    <citation type="submission" date="2017-01" db="EMBL/GenBank/DDBJ databases">
        <title>Draft genome sequence of an E. coli strain isolated from human, in Amazon, Brazil.</title>
        <authorList>
            <person name="Moura Q."/>
            <person name="Fernandes M.R."/>
            <person name="Cerdeira L."/>
            <person name="Vianello M."/>
            <person name="Souza T.A."/>
            <person name="Ienne S."/>
            <person name="Lincopan N."/>
        </authorList>
    </citation>
    <scope>NUCLEOTIDE SEQUENCE [LARGE SCALE GENOMIC DNA]</scope>
    <source>
        <strain evidence="5 13">ICBEcBL-II-13</strain>
    </source>
</reference>
<dbReference type="EMBL" id="MRVZ01000082">
    <property type="protein sequence ID" value="PAU18503.1"/>
    <property type="molecule type" value="Genomic_DNA"/>
</dbReference>
<evidence type="ECO:0000313" key="10">
    <source>
        <dbReference type="Proteomes" id="UP000184277"/>
    </source>
</evidence>